<keyword evidence="2" id="KW-1185">Reference proteome</keyword>
<sequence>MFIQLPFLTILAREVLEKKVIKSGFKILIKKIFLVKNYLNL</sequence>
<evidence type="ECO:0000313" key="1">
    <source>
        <dbReference type="EMBL" id="RKS23311.1"/>
    </source>
</evidence>
<dbReference type="AlphaFoldDB" id="A0A495MB40"/>
<dbReference type="Proteomes" id="UP000277579">
    <property type="component" value="Unassembled WGS sequence"/>
</dbReference>
<reference evidence="1 2" key="1">
    <citation type="submission" date="2018-10" db="EMBL/GenBank/DDBJ databases">
        <title>Genomic Encyclopedia of Archaeal and Bacterial Type Strains, Phase II (KMG-II): from individual species to whole genera.</title>
        <authorList>
            <person name="Goeker M."/>
        </authorList>
    </citation>
    <scope>NUCLEOTIDE SEQUENCE [LARGE SCALE GENOMIC DNA]</scope>
    <source>
        <strain evidence="1 2">DSM 29537</strain>
    </source>
</reference>
<name>A0A495MB40_9FLAO</name>
<accession>A0A495MB40</accession>
<dbReference type="EMBL" id="RBLC01000002">
    <property type="protein sequence ID" value="RKS23311.1"/>
    <property type="molecule type" value="Genomic_DNA"/>
</dbReference>
<proteinExistence type="predicted"/>
<comment type="caution">
    <text evidence="1">The sequence shown here is derived from an EMBL/GenBank/DDBJ whole genome shotgun (WGS) entry which is preliminary data.</text>
</comment>
<organism evidence="1 2">
    <name type="scientific">Flavobacterium endophyticum</name>
    <dbReference type="NCBI Taxonomy" id="1540163"/>
    <lineage>
        <taxon>Bacteria</taxon>
        <taxon>Pseudomonadati</taxon>
        <taxon>Bacteroidota</taxon>
        <taxon>Flavobacteriia</taxon>
        <taxon>Flavobacteriales</taxon>
        <taxon>Flavobacteriaceae</taxon>
        <taxon>Flavobacterium</taxon>
    </lineage>
</organism>
<gene>
    <name evidence="1" type="ORF">CLV94_2218</name>
</gene>
<protein>
    <submittedName>
        <fullName evidence="1">Uncharacterized protein</fullName>
    </submittedName>
</protein>
<evidence type="ECO:0000313" key="2">
    <source>
        <dbReference type="Proteomes" id="UP000277579"/>
    </source>
</evidence>